<organism evidence="2 3">
    <name type="scientific">Paraconiothyrium brasiliense</name>
    <dbReference type="NCBI Taxonomy" id="300254"/>
    <lineage>
        <taxon>Eukaryota</taxon>
        <taxon>Fungi</taxon>
        <taxon>Dikarya</taxon>
        <taxon>Ascomycota</taxon>
        <taxon>Pezizomycotina</taxon>
        <taxon>Dothideomycetes</taxon>
        <taxon>Pleosporomycetidae</taxon>
        <taxon>Pleosporales</taxon>
        <taxon>Massarineae</taxon>
        <taxon>Didymosphaeriaceae</taxon>
        <taxon>Paraconiothyrium</taxon>
    </lineage>
</organism>
<dbReference type="SUPFAM" id="SSF53335">
    <property type="entry name" value="S-adenosyl-L-methionine-dependent methyltransferases"/>
    <property type="match status" value="1"/>
</dbReference>
<dbReference type="PANTHER" id="PTHR44068:SF11">
    <property type="entry name" value="GERANYL DIPHOSPHATE 2-C-METHYLTRANSFERASE"/>
    <property type="match status" value="1"/>
</dbReference>
<dbReference type="InterPro" id="IPR029063">
    <property type="entry name" value="SAM-dependent_MTases_sf"/>
</dbReference>
<name>A0ABR3RH40_9PLEO</name>
<evidence type="ECO:0000256" key="1">
    <source>
        <dbReference type="SAM" id="MobiDB-lite"/>
    </source>
</evidence>
<gene>
    <name evidence="2" type="ORF">SLS60_005051</name>
</gene>
<sequence>MADVQENGKDLVHAGSGKDAKADEDGLKKRIVRHYDMSAHQFLKVWGEHIHHGYFKSETDTAEQAQLNQVLLLAESSGVTAGSRVLDVGCGIGGTARYLAKERACKVTAISNSRGQVELARELTAKEAAKRDSQSSSPPSAKDNTDFVELPSSTGTGAGAVRVLNLDIDQMREHLADKLGEKFDCIWISEVIFHLHARQAFFDSAFALLEPGGCLVIADICRTAPDPATASKRTQKELASIRRNHLCPELGTVDEYNKMALEVGFRPRHEPKDITKNVAKTW</sequence>
<dbReference type="Pfam" id="PF13489">
    <property type="entry name" value="Methyltransf_23"/>
    <property type="match status" value="1"/>
</dbReference>
<comment type="caution">
    <text evidence="2">The sequence shown here is derived from an EMBL/GenBank/DDBJ whole genome shotgun (WGS) entry which is preliminary data.</text>
</comment>
<reference evidence="2 3" key="1">
    <citation type="submission" date="2024-02" db="EMBL/GenBank/DDBJ databases">
        <title>De novo assembly and annotation of 12 fungi associated with fruit tree decline syndrome in Ontario, Canada.</title>
        <authorList>
            <person name="Sulman M."/>
            <person name="Ellouze W."/>
            <person name="Ilyukhin E."/>
        </authorList>
    </citation>
    <scope>NUCLEOTIDE SEQUENCE [LARGE SCALE GENOMIC DNA]</scope>
    <source>
        <strain evidence="2 3">M42-189</strain>
    </source>
</reference>
<dbReference type="EMBL" id="JAKJXO020000006">
    <property type="protein sequence ID" value="KAL1603464.1"/>
    <property type="molecule type" value="Genomic_DNA"/>
</dbReference>
<keyword evidence="3" id="KW-1185">Reference proteome</keyword>
<dbReference type="PANTHER" id="PTHR44068">
    <property type="entry name" value="ZGC:194242"/>
    <property type="match status" value="1"/>
</dbReference>
<dbReference type="CDD" id="cd02440">
    <property type="entry name" value="AdoMet_MTases"/>
    <property type="match status" value="1"/>
</dbReference>
<dbReference type="Gene3D" id="3.40.50.150">
    <property type="entry name" value="Vaccinia Virus protein VP39"/>
    <property type="match status" value="1"/>
</dbReference>
<evidence type="ECO:0000313" key="3">
    <source>
        <dbReference type="Proteomes" id="UP001521785"/>
    </source>
</evidence>
<dbReference type="InterPro" id="IPR050447">
    <property type="entry name" value="Erg6_SMT_methyltransf"/>
</dbReference>
<proteinExistence type="predicted"/>
<evidence type="ECO:0000313" key="2">
    <source>
        <dbReference type="EMBL" id="KAL1603464.1"/>
    </source>
</evidence>
<feature type="region of interest" description="Disordered" evidence="1">
    <location>
        <begin position="125"/>
        <end position="153"/>
    </location>
</feature>
<protein>
    <submittedName>
        <fullName evidence="2">Secondary metabolism biosynthetic enzyme</fullName>
    </submittedName>
</protein>
<dbReference type="Proteomes" id="UP001521785">
    <property type="component" value="Unassembled WGS sequence"/>
</dbReference>
<accession>A0ABR3RH40</accession>
<feature type="region of interest" description="Disordered" evidence="1">
    <location>
        <begin position="1"/>
        <end position="23"/>
    </location>
</feature>